<reference evidence="2" key="1">
    <citation type="submission" date="2020-02" db="EMBL/GenBank/DDBJ databases">
        <authorList>
            <person name="Meier V. D."/>
        </authorList>
    </citation>
    <scope>NUCLEOTIDE SEQUENCE</scope>
    <source>
        <strain evidence="2">AVDCRST_MAG93</strain>
    </source>
</reference>
<name>A0A6J4MPG5_9CHLR</name>
<protein>
    <submittedName>
        <fullName evidence="2">Uncharacterized protein</fullName>
    </submittedName>
</protein>
<gene>
    <name evidence="2" type="ORF">AVDCRST_MAG93-7804</name>
</gene>
<sequence length="43" mass="4512">EPAHVGRGARQPGCAQTESPSKAPGVLIHFRSGSQYDGRSGYV</sequence>
<evidence type="ECO:0000313" key="2">
    <source>
        <dbReference type="EMBL" id="CAA9363591.1"/>
    </source>
</evidence>
<dbReference type="AlphaFoldDB" id="A0A6J4MPG5"/>
<evidence type="ECO:0000256" key="1">
    <source>
        <dbReference type="SAM" id="MobiDB-lite"/>
    </source>
</evidence>
<feature type="region of interest" description="Disordered" evidence="1">
    <location>
        <begin position="1"/>
        <end position="43"/>
    </location>
</feature>
<organism evidence="2">
    <name type="scientific">uncultured Chloroflexia bacterium</name>
    <dbReference type="NCBI Taxonomy" id="1672391"/>
    <lineage>
        <taxon>Bacteria</taxon>
        <taxon>Bacillati</taxon>
        <taxon>Chloroflexota</taxon>
        <taxon>Chloroflexia</taxon>
        <taxon>environmental samples</taxon>
    </lineage>
</organism>
<feature type="non-terminal residue" evidence="2">
    <location>
        <position position="43"/>
    </location>
</feature>
<proteinExistence type="predicted"/>
<dbReference type="EMBL" id="CADCTR010002629">
    <property type="protein sequence ID" value="CAA9363591.1"/>
    <property type="molecule type" value="Genomic_DNA"/>
</dbReference>
<accession>A0A6J4MPG5</accession>
<feature type="non-terminal residue" evidence="2">
    <location>
        <position position="1"/>
    </location>
</feature>